<keyword evidence="1" id="KW-0812">Transmembrane</keyword>
<reference evidence="2 3" key="1">
    <citation type="submission" date="2019-06" db="EMBL/GenBank/DDBJ databases">
        <title>Metagenome assembled Genome of Spiribacter salinus SL48-SHIP from the microbial mat of Salt Lake 48 (Novosibirsk region, Russia).</title>
        <authorList>
            <person name="Shipova A."/>
            <person name="Rozanov A.S."/>
            <person name="Bryanskaya A.V."/>
            <person name="Peltek S.E."/>
        </authorList>
    </citation>
    <scope>NUCLEOTIDE SEQUENCE [LARGE SCALE GENOMIC DNA]</scope>
    <source>
        <strain evidence="2">SL48-SHIP-2</strain>
    </source>
</reference>
<dbReference type="EMBL" id="VIFK01000013">
    <property type="protein sequence ID" value="TQF00448.1"/>
    <property type="molecule type" value="Genomic_DNA"/>
</dbReference>
<proteinExistence type="predicted"/>
<keyword evidence="1" id="KW-0472">Membrane</keyword>
<organism evidence="2 3">
    <name type="scientific">Spiribacter salinus</name>
    <dbReference type="NCBI Taxonomy" id="1335746"/>
    <lineage>
        <taxon>Bacteria</taxon>
        <taxon>Pseudomonadati</taxon>
        <taxon>Pseudomonadota</taxon>
        <taxon>Gammaproteobacteria</taxon>
        <taxon>Chromatiales</taxon>
        <taxon>Ectothiorhodospiraceae</taxon>
        <taxon>Spiribacter</taxon>
    </lineage>
</organism>
<dbReference type="Proteomes" id="UP000315400">
    <property type="component" value="Unassembled WGS sequence"/>
</dbReference>
<gene>
    <name evidence="2" type="ORF">FKY71_03535</name>
</gene>
<evidence type="ECO:0000256" key="1">
    <source>
        <dbReference type="SAM" id="Phobius"/>
    </source>
</evidence>
<evidence type="ECO:0000313" key="2">
    <source>
        <dbReference type="EMBL" id="TQF00448.1"/>
    </source>
</evidence>
<dbReference type="STRING" id="1260251.SPISAL_07900"/>
<sequence>MAVNVTQEEGFTLAWMAWTQPVAIFFICIALMLVVFGVLQFVMPTYERKGFLPVPTTRGDRLFMSLLGSAYIHLIWLAFSDASLLMASGISIVYAAVMLRWG</sequence>
<comment type="caution">
    <text evidence="2">The sequence shown here is derived from an EMBL/GenBank/DDBJ whole genome shotgun (WGS) entry which is preliminary data.</text>
</comment>
<keyword evidence="1" id="KW-1133">Transmembrane helix</keyword>
<evidence type="ECO:0000313" key="3">
    <source>
        <dbReference type="Proteomes" id="UP000315400"/>
    </source>
</evidence>
<evidence type="ECO:0008006" key="4">
    <source>
        <dbReference type="Google" id="ProtNLM"/>
    </source>
</evidence>
<protein>
    <recommendedName>
        <fullName evidence="4">DUF2160 domain-containing protein</fullName>
    </recommendedName>
</protein>
<dbReference type="InterPro" id="IPR018678">
    <property type="entry name" value="DUF2160_TM"/>
</dbReference>
<accession>A0A540VUL1</accession>
<dbReference type="Pfam" id="PF09928">
    <property type="entry name" value="DUF2160"/>
    <property type="match status" value="1"/>
</dbReference>
<name>A0A540VUL1_9GAMM</name>
<feature type="transmembrane region" description="Helical" evidence="1">
    <location>
        <begin position="22"/>
        <end position="42"/>
    </location>
</feature>
<dbReference type="AlphaFoldDB" id="A0A540VUL1"/>